<dbReference type="PANTHER" id="PTHR11632:SF51">
    <property type="entry name" value="SUCCINATE DEHYDROGENASE [UBIQUINONE] FLAVOPROTEIN SUBUNIT, MITOCHONDRIAL"/>
    <property type="match status" value="1"/>
</dbReference>
<dbReference type="AlphaFoldDB" id="A0A381NI55"/>
<evidence type="ECO:0000259" key="3">
    <source>
        <dbReference type="Pfam" id="PF00890"/>
    </source>
</evidence>
<dbReference type="InterPro" id="IPR027477">
    <property type="entry name" value="Succ_DH/fumarate_Rdtase_cat_sf"/>
</dbReference>
<dbReference type="InterPro" id="IPR030664">
    <property type="entry name" value="SdhA/FrdA/AprA"/>
</dbReference>
<dbReference type="GO" id="GO:0000104">
    <property type="term" value="F:succinate dehydrogenase activity"/>
    <property type="evidence" value="ECO:0007669"/>
    <property type="project" value="TreeGrafter"/>
</dbReference>
<dbReference type="GO" id="GO:0009055">
    <property type="term" value="F:electron transfer activity"/>
    <property type="evidence" value="ECO:0007669"/>
    <property type="project" value="TreeGrafter"/>
</dbReference>
<dbReference type="Gene3D" id="3.50.50.60">
    <property type="entry name" value="FAD/NAD(P)-binding domain"/>
    <property type="match status" value="1"/>
</dbReference>
<dbReference type="PIRSF" id="PIRSF000171">
    <property type="entry name" value="SDHA_APRA_LASPO"/>
    <property type="match status" value="1"/>
</dbReference>
<dbReference type="InterPro" id="IPR037099">
    <property type="entry name" value="Fum_R/Succ_DH_flav-like_C_sf"/>
</dbReference>
<dbReference type="GO" id="GO:0009061">
    <property type="term" value="P:anaerobic respiration"/>
    <property type="evidence" value="ECO:0007669"/>
    <property type="project" value="TreeGrafter"/>
</dbReference>
<dbReference type="SUPFAM" id="SSF56425">
    <property type="entry name" value="Succinate dehydrogenase/fumarate reductase flavoprotein, catalytic domain"/>
    <property type="match status" value="1"/>
</dbReference>
<organism evidence="4">
    <name type="scientific">marine metagenome</name>
    <dbReference type="NCBI Taxonomy" id="408172"/>
    <lineage>
        <taxon>unclassified sequences</taxon>
        <taxon>metagenomes</taxon>
        <taxon>ecological metagenomes</taxon>
    </lineage>
</organism>
<feature type="domain" description="FAD-dependent oxidoreductase 2 FAD-binding" evidence="3">
    <location>
        <begin position="22"/>
        <end position="283"/>
    </location>
</feature>
<protein>
    <recommendedName>
        <fullName evidence="3">FAD-dependent oxidoreductase 2 FAD-binding domain-containing protein</fullName>
    </recommendedName>
</protein>
<reference evidence="4" key="1">
    <citation type="submission" date="2018-05" db="EMBL/GenBank/DDBJ databases">
        <authorList>
            <person name="Lanie J.A."/>
            <person name="Ng W.-L."/>
            <person name="Kazmierczak K.M."/>
            <person name="Andrzejewski T.M."/>
            <person name="Davidsen T.M."/>
            <person name="Wayne K.J."/>
            <person name="Tettelin H."/>
            <person name="Glass J.I."/>
            <person name="Rusch D."/>
            <person name="Podicherti R."/>
            <person name="Tsui H.-C.T."/>
            <person name="Winkler M.E."/>
        </authorList>
    </citation>
    <scope>NUCLEOTIDE SEQUENCE</scope>
</reference>
<sequence>MEPKVNNWEFCEKPEIVLHETDILLIGGGMSCCGAAYEADRWATPEGIRVTMVDKAATDRSGAVAMGLSAINTYLGDNSPEDYVRYVRNDLMGITREDLTFDLGRVVDDSVHLFEDWGLPIWKKDDEGKSLDGAQAQRDEIPSLRDGGAPVRSGRWQIMINGESYKVIVAEAAKLALENNRKATGVDQNHFERVFIVKLLLDKDDPKKIAGAVGFSVREHKIYVFKCKTAMLGTGGAVNVFKTRSTAEGQGRAWFPVWNSGSNYAMAAESGAEMTMMENRFVPARFKDGYGPVGAWFLLFKAKATNALGEDYCATNLEESRKLYGKYVDSLGTCMRNHMMMIDMKAGKGPIKIHTDVAMQELSETMSKKEIKHLESEAWEDFLDMTIAQAGVWAANNMEPDKVPSELMPSEPYLLGSHAGCAGLWTSGPEDFGPEEYSWGYNRMTTINGLFTAGDGVGASGHKFSSGSHAEGRIAGKFMTSYFLDTKGEEVAYAEDPEELAKEIYMPMETYGKYSGYTTDPNINPNYIRPAMMQQRLQKVMDEYVGGVGTWYMTSKTMLEEGFNYLVMVKEDSRHMAAENLHELLRAWENFHRILAGEAHARHIHFREETRYPGYYYRGDFLAIDDENWKCFVNSTYDKATGEWKVFKRDYHQLVP</sequence>
<dbReference type="GO" id="GO:0005886">
    <property type="term" value="C:plasma membrane"/>
    <property type="evidence" value="ECO:0007669"/>
    <property type="project" value="TreeGrafter"/>
</dbReference>
<dbReference type="EMBL" id="UINC01000377">
    <property type="protein sequence ID" value="SUZ54250.1"/>
    <property type="molecule type" value="Genomic_DNA"/>
</dbReference>
<dbReference type="Pfam" id="PF00890">
    <property type="entry name" value="FAD_binding_2"/>
    <property type="match status" value="1"/>
</dbReference>
<dbReference type="NCBIfam" id="TIGR02061">
    <property type="entry name" value="aprA"/>
    <property type="match status" value="1"/>
</dbReference>
<evidence type="ECO:0000256" key="2">
    <source>
        <dbReference type="ARBA" id="ARBA00023002"/>
    </source>
</evidence>
<dbReference type="SUPFAM" id="SSF46977">
    <property type="entry name" value="Succinate dehydrogenase/fumarate reductase flavoprotein C-terminal domain"/>
    <property type="match status" value="1"/>
</dbReference>
<proteinExistence type="predicted"/>
<dbReference type="GO" id="GO:0050660">
    <property type="term" value="F:flavin adenine dinucleotide binding"/>
    <property type="evidence" value="ECO:0007669"/>
    <property type="project" value="TreeGrafter"/>
</dbReference>
<dbReference type="InterPro" id="IPR011803">
    <property type="entry name" value="AprA"/>
</dbReference>
<dbReference type="InterPro" id="IPR036188">
    <property type="entry name" value="FAD/NAD-bd_sf"/>
</dbReference>
<dbReference type="SUPFAM" id="SSF51905">
    <property type="entry name" value="FAD/NAD(P)-binding domain"/>
    <property type="match status" value="1"/>
</dbReference>
<accession>A0A381NI55</accession>
<evidence type="ECO:0000256" key="1">
    <source>
        <dbReference type="ARBA" id="ARBA00022630"/>
    </source>
</evidence>
<name>A0A381NI55_9ZZZZ</name>
<dbReference type="Gene3D" id="3.90.700.10">
    <property type="entry name" value="Succinate dehydrogenase/fumarate reductase flavoprotein, catalytic domain"/>
    <property type="match status" value="1"/>
</dbReference>
<dbReference type="InterPro" id="IPR003953">
    <property type="entry name" value="FAD-dep_OxRdtase_2_FAD-bd"/>
</dbReference>
<keyword evidence="1" id="KW-0285">Flavoprotein</keyword>
<evidence type="ECO:0000313" key="4">
    <source>
        <dbReference type="EMBL" id="SUZ54250.1"/>
    </source>
</evidence>
<keyword evidence="2" id="KW-0560">Oxidoreductase</keyword>
<gene>
    <name evidence="4" type="ORF">METZ01_LOCUS7104</name>
</gene>
<dbReference type="PANTHER" id="PTHR11632">
    <property type="entry name" value="SUCCINATE DEHYDROGENASE 2 FLAVOPROTEIN SUBUNIT"/>
    <property type="match status" value="1"/>
</dbReference>